<feature type="region of interest" description="Disordered" evidence="2">
    <location>
        <begin position="61"/>
        <end position="111"/>
    </location>
</feature>
<dbReference type="VEuPathDB" id="ToxoDB:TGPRC2_224980"/>
<feature type="region of interest" description="Disordered" evidence="2">
    <location>
        <begin position="300"/>
        <end position="371"/>
    </location>
</feature>
<organism evidence="3 4">
    <name type="scientific">Toxoplasma gondii TgCatPRC2</name>
    <dbReference type="NCBI Taxonomy" id="1130821"/>
    <lineage>
        <taxon>Eukaryota</taxon>
        <taxon>Sar</taxon>
        <taxon>Alveolata</taxon>
        <taxon>Apicomplexa</taxon>
        <taxon>Conoidasida</taxon>
        <taxon>Coccidia</taxon>
        <taxon>Eucoccidiorida</taxon>
        <taxon>Eimeriorina</taxon>
        <taxon>Sarcocystidae</taxon>
        <taxon>Toxoplasma</taxon>
    </lineage>
</organism>
<feature type="compositionally biased region" description="Low complexity" evidence="2">
    <location>
        <begin position="878"/>
        <end position="935"/>
    </location>
</feature>
<feature type="compositionally biased region" description="Basic and acidic residues" evidence="2">
    <location>
        <begin position="683"/>
        <end position="705"/>
    </location>
</feature>
<feature type="compositionally biased region" description="Basic and acidic residues" evidence="2">
    <location>
        <begin position="308"/>
        <end position="371"/>
    </location>
</feature>
<evidence type="ECO:0000313" key="3">
    <source>
        <dbReference type="EMBL" id="KYK71833.1"/>
    </source>
</evidence>
<gene>
    <name evidence="3" type="ORF">TGPRC2_224980</name>
</gene>
<reference evidence="4" key="1">
    <citation type="submission" date="2016-03" db="EMBL/GenBank/DDBJ databases">
        <authorList>
            <person name="Sibley D."/>
            <person name="Venepally P."/>
            <person name="Karamycheva S."/>
            <person name="Hadjithomas M."/>
            <person name="Khan A."/>
            <person name="Brunk B."/>
            <person name="Roos D."/>
            <person name="Caler E."/>
            <person name="Lorenzi H."/>
        </authorList>
    </citation>
    <scope>NUCLEOTIDE SEQUENCE [LARGE SCALE GENOMIC DNA]</scope>
    <source>
        <strain evidence="4">TgCatPRC2</strain>
    </source>
</reference>
<feature type="region of interest" description="Disordered" evidence="2">
    <location>
        <begin position="828"/>
        <end position="1024"/>
    </location>
</feature>
<keyword evidence="1" id="KW-0175">Coiled coil</keyword>
<accession>A0A151HR55</accession>
<feature type="coiled-coil region" evidence="1">
    <location>
        <begin position="461"/>
        <end position="562"/>
    </location>
</feature>
<feature type="compositionally biased region" description="Basic and acidic residues" evidence="2">
    <location>
        <begin position="1000"/>
        <end position="1017"/>
    </location>
</feature>
<dbReference type="EMBL" id="AHZP02000125">
    <property type="protein sequence ID" value="KYK71833.1"/>
    <property type="molecule type" value="Genomic_DNA"/>
</dbReference>
<comment type="caution">
    <text evidence="3">The sequence shown here is derived from an EMBL/GenBank/DDBJ whole genome shotgun (WGS) entry which is preliminary data.</text>
</comment>
<feature type="compositionally biased region" description="Low complexity" evidence="2">
    <location>
        <begin position="213"/>
        <end position="227"/>
    </location>
</feature>
<sequence>MLTLQAPLHGAPRFFSAEYGGQERFSRCSPTRSGEQVEGDLFSSLSSFSLNSAFSSALSVSAKSDSLPGGEAGLTARESGEEKNSQENRERGDGGYAALPHSAVAVPPPARPSFAQELREEAERGEQAVYGDGLSFKEILLRSNALERCLLAIARRGSLRSHFATHTQDLLNSRREARRRFEKRQASSDSASRLVSSAESSKEKGRSADSGNAPSAGVSGADAAGKAGDAEASEEGSPEGTQGEREERGEGEDGKNLAALPPSPALDAVLSLMSLCLAGSQHSHLELLHSLFRAAHAAAAAGPLSSGRRLEETRTPDRAEKSQELRTREKKEDRNQEEKTSKVEEKNLEEEKLEEEEKLKEEEKLTGDSRRLTGSAVEEGVVVVEATLQLIATWKRNWVLERKEDARRRLEAEARHLAAKIEDCGLRDDAEEEDPLVTHNIRLLANAQLLDLQQRIICVKEQLLQDQAEEAQRKLAALAKLKTAREALTRNFEDAGEAVEQQKKDVQMRMSETSEVLLKEAAGLEERRTAMRGNLETLKKEREDLEQRLAMCIQKIASVQAEEADLQAEEEGLHLDLLHVQKEYKEQIHLHQARRQQQSELRSALRELDCTGASLVDLLQSDAAKKKEAIGQDVDRLKGALQTQVCRHLAFEKTRLQQQVQFLLQCMQTLDSLHAEGEKRLAARREVKAEKTAEERAEGRAGEKGEDPEEKGEEDRGEGGERRRSDDFESVSAFSAEEQAVLFGVQKRLLRGSRQLDNFYAETEQFVSLHRDVLVGALRQQRQIFRHKQEEASEAASLAADLAQIREVDPMKDLTALYRQTKKQLSPYLTKLSTTTTRRDRPTASRGGPPSSHPSHTASFLSSSSSPQTSSPPPVPPQSSQMMSSRSVPLSPAPSTSQSSSQSIPVSSSQAVSQFVSPHSSLGSSSPSLSASSGAEVSTGRRSSGDAFPFDFASSRTLHSPAVENRGSESERQGLNVESPSPQVFDLKTPPRSPAASPEQGEKTLGGDEGDPLRMTKVDNWLLE</sequence>
<evidence type="ECO:0000256" key="2">
    <source>
        <dbReference type="SAM" id="MobiDB-lite"/>
    </source>
</evidence>
<feature type="compositionally biased region" description="Low complexity" evidence="2">
    <location>
        <begin position="847"/>
        <end position="869"/>
    </location>
</feature>
<feature type="region of interest" description="Disordered" evidence="2">
    <location>
        <begin position="178"/>
        <end position="260"/>
    </location>
</feature>
<feature type="compositionally biased region" description="Low complexity" evidence="2">
    <location>
        <begin position="187"/>
        <end position="199"/>
    </location>
</feature>
<feature type="compositionally biased region" description="Basic and acidic residues" evidence="2">
    <location>
        <begin position="713"/>
        <end position="727"/>
    </location>
</feature>
<feature type="compositionally biased region" description="Basic and acidic residues" evidence="2">
    <location>
        <begin position="242"/>
        <end position="255"/>
    </location>
</feature>
<evidence type="ECO:0000313" key="4">
    <source>
        <dbReference type="Proteomes" id="UP000075225"/>
    </source>
</evidence>
<dbReference type="AlphaFoldDB" id="A0A151HR55"/>
<evidence type="ECO:0000256" key="1">
    <source>
        <dbReference type="SAM" id="Coils"/>
    </source>
</evidence>
<name>A0A151HR55_TOXGO</name>
<proteinExistence type="predicted"/>
<feature type="region of interest" description="Disordered" evidence="2">
    <location>
        <begin position="683"/>
        <end position="728"/>
    </location>
</feature>
<protein>
    <submittedName>
        <fullName evidence="3">Uncharacterized protein</fullName>
    </submittedName>
</protein>
<dbReference type="OrthoDB" id="333412at2759"/>
<dbReference type="Proteomes" id="UP000075225">
    <property type="component" value="Unassembled WGS sequence"/>
</dbReference>
<feature type="compositionally biased region" description="Basic and acidic residues" evidence="2">
    <location>
        <begin position="78"/>
        <end position="93"/>
    </location>
</feature>